<evidence type="ECO:0000313" key="2">
    <source>
        <dbReference type="Proteomes" id="UP001185873"/>
    </source>
</evidence>
<sequence>MRPGFTTTITILRPTVEEDEFGTDVLDWSEPEPVPVDFMVSVQPLSSSEGPAERPQVVTGWQLISPPGKDLPLRPIDRIRIPSGLVFAVIGDILRFPHPMKPNGVHHVEAMLERVSG</sequence>
<comment type="caution">
    <text evidence="1">The sequence shown here is derived from an EMBL/GenBank/DDBJ whole genome shotgun (WGS) entry which is preliminary data.</text>
</comment>
<reference evidence="1" key="1">
    <citation type="submission" date="2023-10" db="EMBL/GenBank/DDBJ databases">
        <title>Development of a sustainable strategy for remediation of hydrocarbon-contaminated territories based on the waste exchange concept.</title>
        <authorList>
            <person name="Krivoruchko A."/>
        </authorList>
    </citation>
    <scope>NUCLEOTIDE SEQUENCE</scope>
    <source>
        <strain evidence="1">IEGM 1175</strain>
    </source>
</reference>
<dbReference type="Proteomes" id="UP001185873">
    <property type="component" value="Unassembled WGS sequence"/>
</dbReference>
<dbReference type="EMBL" id="JAWLKJ010000003">
    <property type="protein sequence ID" value="MDV6300197.1"/>
    <property type="molecule type" value="Genomic_DNA"/>
</dbReference>
<name>A0AAE4QZA7_9ACTN</name>
<evidence type="ECO:0000313" key="1">
    <source>
        <dbReference type="EMBL" id="MDV6300197.1"/>
    </source>
</evidence>
<proteinExistence type="predicted"/>
<organism evidence="1 2">
    <name type="scientific">Dietzia maris</name>
    <dbReference type="NCBI Taxonomy" id="37915"/>
    <lineage>
        <taxon>Bacteria</taxon>
        <taxon>Bacillati</taxon>
        <taxon>Actinomycetota</taxon>
        <taxon>Actinomycetes</taxon>
        <taxon>Mycobacteriales</taxon>
        <taxon>Dietziaceae</taxon>
        <taxon>Dietzia</taxon>
    </lineage>
</organism>
<dbReference type="RefSeq" id="WP_069388565.1">
    <property type="nucleotide sequence ID" value="NZ_JAWLKJ010000003.1"/>
</dbReference>
<gene>
    <name evidence="1" type="ORF">R3P82_13910</name>
</gene>
<accession>A0AAE4QZA7</accession>
<protein>
    <submittedName>
        <fullName evidence="1">Uncharacterized protein</fullName>
    </submittedName>
</protein>
<dbReference type="AlphaFoldDB" id="A0AAE4QZA7"/>
<dbReference type="GeneID" id="36308747"/>